<dbReference type="SUPFAM" id="SSF52768">
    <property type="entry name" value="Arginase/deacetylase"/>
    <property type="match status" value="1"/>
</dbReference>
<dbReference type="PRINTS" id="PR01270">
    <property type="entry name" value="HDASUPER"/>
</dbReference>
<sequence length="574" mass="63188">MYEKPTIFLQEACLRHQYIRSKNTSNIVERPERLRAVNVGISAALSCLETLRPPDEPKIKQEDNDADDLVAALDKLKIGVPEKASKELCANINKSTASVNLLNNPAVKFVHGDVDGDVYLENLIKWAKESRDAVTKGESEIPLNLPQGDLYLCPGSLDAIQGALGTICEAVDTVVSSPNRRAFVAVRPPGHHCGEDSPSGFCFVNNVAVAAAHAHLKHQVRRVVIFDIDLHHGNGTQSITWQINEETYRQKLEADHGAPPPTQPNLQVYYGSIHDVLSYPCEDGKLELIQAASVSIHGPHGQYVENIHLQPYDSEEQFWTELYEKKYAQVLSKAETFLETTGGTSNDTLVFISCGFDASEHEYESMSRHGRKVPTSFYHRFALDARRFADKYSQGRLISVLEGGYSDRALTSGAMAHVVGLSQDYDESVDTTWWSLPNLIHLEQATKKRRGGRPSQTTNNSSSPPPPWLQRASEIFSTIDSAPPVNRPIVAPTTMSLRTRQKAATSQPEAAGDQQAVHDQGSERDIKEESPQMGSKETSVLKPSTAGNNGEGASKKLPRVILKLGRDPRESAAP</sequence>
<dbReference type="GO" id="GO:0010468">
    <property type="term" value="P:regulation of gene expression"/>
    <property type="evidence" value="ECO:0007669"/>
    <property type="project" value="UniProtKB-ARBA"/>
</dbReference>
<evidence type="ECO:0000313" key="4">
    <source>
        <dbReference type="Proteomes" id="UP001212997"/>
    </source>
</evidence>
<dbReference type="PANTHER" id="PTHR47558:SF1">
    <property type="entry name" value="HISTONE DEACETYLASE HOS3"/>
    <property type="match status" value="1"/>
</dbReference>
<dbReference type="InterPro" id="IPR000286">
    <property type="entry name" value="HDACs"/>
</dbReference>
<feature type="compositionally biased region" description="Basic and acidic residues" evidence="1">
    <location>
        <begin position="564"/>
        <end position="574"/>
    </location>
</feature>
<keyword evidence="4" id="KW-1185">Reference proteome</keyword>
<dbReference type="Gene3D" id="3.40.800.20">
    <property type="entry name" value="Histone deacetylase domain"/>
    <property type="match status" value="1"/>
</dbReference>
<feature type="region of interest" description="Disordered" evidence="1">
    <location>
        <begin position="497"/>
        <end position="574"/>
    </location>
</feature>
<dbReference type="InterPro" id="IPR037138">
    <property type="entry name" value="His_deacetylse_dom_sf"/>
</dbReference>
<evidence type="ECO:0000256" key="1">
    <source>
        <dbReference type="SAM" id="MobiDB-lite"/>
    </source>
</evidence>
<dbReference type="GO" id="GO:0005634">
    <property type="term" value="C:nucleus"/>
    <property type="evidence" value="ECO:0007669"/>
    <property type="project" value="TreeGrafter"/>
</dbReference>
<accession>A0AAD5YMJ8</accession>
<feature type="region of interest" description="Disordered" evidence="1">
    <location>
        <begin position="445"/>
        <end position="470"/>
    </location>
</feature>
<name>A0AAD5YMJ8_9APHY</name>
<gene>
    <name evidence="3" type="ORF">NLI96_g1746</name>
</gene>
<feature type="compositionally biased region" description="Basic and acidic residues" evidence="1">
    <location>
        <begin position="520"/>
        <end position="530"/>
    </location>
</feature>
<comment type="caution">
    <text evidence="3">The sequence shown here is derived from an EMBL/GenBank/DDBJ whole genome shotgun (WGS) entry which is preliminary data.</text>
</comment>
<reference evidence="3" key="1">
    <citation type="submission" date="2022-07" db="EMBL/GenBank/DDBJ databases">
        <title>Genome Sequence of Physisporinus lineatus.</title>
        <authorList>
            <person name="Buettner E."/>
        </authorList>
    </citation>
    <scope>NUCLEOTIDE SEQUENCE</scope>
    <source>
        <strain evidence="3">VT162</strain>
    </source>
</reference>
<dbReference type="InterPro" id="IPR023801">
    <property type="entry name" value="His_deacetylse_dom"/>
</dbReference>
<feature type="compositionally biased region" description="Polar residues" evidence="1">
    <location>
        <begin position="532"/>
        <end position="548"/>
    </location>
</feature>
<proteinExistence type="predicted"/>
<dbReference type="AlphaFoldDB" id="A0AAD5YMJ8"/>
<dbReference type="GO" id="GO:0004407">
    <property type="term" value="F:histone deacetylase activity"/>
    <property type="evidence" value="ECO:0007669"/>
    <property type="project" value="TreeGrafter"/>
</dbReference>
<dbReference type="Pfam" id="PF00850">
    <property type="entry name" value="Hist_deacetyl"/>
    <property type="match status" value="1"/>
</dbReference>
<dbReference type="InterPro" id="IPR053244">
    <property type="entry name" value="HDAC_HD_type_1"/>
</dbReference>
<protein>
    <recommendedName>
        <fullName evidence="2">Histone deacetylase domain-containing protein</fullName>
    </recommendedName>
</protein>
<feature type="domain" description="Histone deacetylase" evidence="2">
    <location>
        <begin position="119"/>
        <end position="418"/>
    </location>
</feature>
<dbReference type="PANTHER" id="PTHR47558">
    <property type="entry name" value="HISTONE DEACETYLASE HOS3"/>
    <property type="match status" value="1"/>
</dbReference>
<feature type="compositionally biased region" description="Polar residues" evidence="1">
    <location>
        <begin position="497"/>
        <end position="508"/>
    </location>
</feature>
<organism evidence="3 4">
    <name type="scientific">Meripilus lineatus</name>
    <dbReference type="NCBI Taxonomy" id="2056292"/>
    <lineage>
        <taxon>Eukaryota</taxon>
        <taxon>Fungi</taxon>
        <taxon>Dikarya</taxon>
        <taxon>Basidiomycota</taxon>
        <taxon>Agaricomycotina</taxon>
        <taxon>Agaricomycetes</taxon>
        <taxon>Polyporales</taxon>
        <taxon>Meripilaceae</taxon>
        <taxon>Meripilus</taxon>
    </lineage>
</organism>
<evidence type="ECO:0000313" key="3">
    <source>
        <dbReference type="EMBL" id="KAJ3489986.1"/>
    </source>
</evidence>
<dbReference type="EMBL" id="JANAWD010000035">
    <property type="protein sequence ID" value="KAJ3489986.1"/>
    <property type="molecule type" value="Genomic_DNA"/>
</dbReference>
<dbReference type="Proteomes" id="UP001212997">
    <property type="component" value="Unassembled WGS sequence"/>
</dbReference>
<evidence type="ECO:0000259" key="2">
    <source>
        <dbReference type="Pfam" id="PF00850"/>
    </source>
</evidence>
<dbReference type="InterPro" id="IPR023696">
    <property type="entry name" value="Ureohydrolase_dom_sf"/>
</dbReference>